<dbReference type="PANTHER" id="PTHR31225">
    <property type="entry name" value="OS04G0344100 PROTEIN-RELATED"/>
    <property type="match status" value="1"/>
</dbReference>
<comment type="caution">
    <text evidence="2">The sequence shown here is derived from an EMBL/GenBank/DDBJ whole genome shotgun (WGS) entry which is preliminary data.</text>
</comment>
<name>A0ABS8WGD1_DATST</name>
<reference evidence="2 3" key="1">
    <citation type="journal article" date="2021" name="BMC Genomics">
        <title>Datura genome reveals duplications of psychoactive alkaloid biosynthetic genes and high mutation rate following tissue culture.</title>
        <authorList>
            <person name="Rajewski A."/>
            <person name="Carter-House D."/>
            <person name="Stajich J."/>
            <person name="Litt A."/>
        </authorList>
    </citation>
    <scope>NUCLEOTIDE SEQUENCE [LARGE SCALE GENOMIC DNA]</scope>
    <source>
        <strain evidence="2">AR-01</strain>
    </source>
</reference>
<evidence type="ECO:0000313" key="3">
    <source>
        <dbReference type="Proteomes" id="UP000823775"/>
    </source>
</evidence>
<dbReference type="Gene3D" id="1.50.10.130">
    <property type="entry name" value="Terpene synthase, N-terminal domain"/>
    <property type="match status" value="1"/>
</dbReference>
<dbReference type="Pfam" id="PF01397">
    <property type="entry name" value="Terpene_synth"/>
    <property type="match status" value="1"/>
</dbReference>
<dbReference type="Proteomes" id="UP000823775">
    <property type="component" value="Unassembled WGS sequence"/>
</dbReference>
<dbReference type="InterPro" id="IPR050148">
    <property type="entry name" value="Terpene_synthase-like"/>
</dbReference>
<feature type="domain" description="Terpene synthase N-terminal" evidence="1">
    <location>
        <begin position="22"/>
        <end position="81"/>
    </location>
</feature>
<sequence length="116" mass="13777">MDVRGQEITNLAFGRMDMSNHELIYTLLGIYYHFEEEIDRVLKQIYVNYNKTDHHNGLKNEELYATALEFRLLRQHGYHAPQGENIMDKARDFATHCLMESLRKKMDQNLAEQVML</sequence>
<evidence type="ECO:0000259" key="1">
    <source>
        <dbReference type="Pfam" id="PF01397"/>
    </source>
</evidence>
<accession>A0ABS8WGD1</accession>
<keyword evidence="3" id="KW-1185">Reference proteome</keyword>
<gene>
    <name evidence="2" type="ORF">HAX54_046022</name>
</gene>
<dbReference type="InterPro" id="IPR036965">
    <property type="entry name" value="Terpene_synth_N_sf"/>
</dbReference>
<dbReference type="PANTHER" id="PTHR31225:SF256">
    <property type="entry name" value="(-)-ALPHA-TERPINEOL SYNTHASE-LIKE"/>
    <property type="match status" value="1"/>
</dbReference>
<proteinExistence type="predicted"/>
<organism evidence="2 3">
    <name type="scientific">Datura stramonium</name>
    <name type="common">Jimsonweed</name>
    <name type="synonym">Common thornapple</name>
    <dbReference type="NCBI Taxonomy" id="4076"/>
    <lineage>
        <taxon>Eukaryota</taxon>
        <taxon>Viridiplantae</taxon>
        <taxon>Streptophyta</taxon>
        <taxon>Embryophyta</taxon>
        <taxon>Tracheophyta</taxon>
        <taxon>Spermatophyta</taxon>
        <taxon>Magnoliopsida</taxon>
        <taxon>eudicotyledons</taxon>
        <taxon>Gunneridae</taxon>
        <taxon>Pentapetalae</taxon>
        <taxon>asterids</taxon>
        <taxon>lamiids</taxon>
        <taxon>Solanales</taxon>
        <taxon>Solanaceae</taxon>
        <taxon>Solanoideae</taxon>
        <taxon>Datureae</taxon>
        <taxon>Datura</taxon>
    </lineage>
</organism>
<dbReference type="InterPro" id="IPR008930">
    <property type="entry name" value="Terpenoid_cyclase/PrenylTrfase"/>
</dbReference>
<dbReference type="InterPro" id="IPR001906">
    <property type="entry name" value="Terpene_synth_N"/>
</dbReference>
<protein>
    <recommendedName>
        <fullName evidence="1">Terpene synthase N-terminal domain-containing protein</fullName>
    </recommendedName>
</protein>
<dbReference type="SUPFAM" id="SSF48239">
    <property type="entry name" value="Terpenoid cyclases/Protein prenyltransferases"/>
    <property type="match status" value="1"/>
</dbReference>
<evidence type="ECO:0000313" key="2">
    <source>
        <dbReference type="EMBL" id="MCE3049868.1"/>
    </source>
</evidence>
<dbReference type="EMBL" id="JACEIK010007200">
    <property type="protein sequence ID" value="MCE3049868.1"/>
    <property type="molecule type" value="Genomic_DNA"/>
</dbReference>